<dbReference type="OrthoDB" id="7783855at2759"/>
<keyword evidence="2" id="KW-0813">Transport</keyword>
<evidence type="ECO:0000256" key="6">
    <source>
        <dbReference type="ARBA" id="ARBA00022729"/>
    </source>
</evidence>
<organism evidence="15 16">
    <name type="scientific">Polypedilum vanderplanki</name>
    <name type="common">Sleeping chironomid midge</name>
    <dbReference type="NCBI Taxonomy" id="319348"/>
    <lineage>
        <taxon>Eukaryota</taxon>
        <taxon>Metazoa</taxon>
        <taxon>Ecdysozoa</taxon>
        <taxon>Arthropoda</taxon>
        <taxon>Hexapoda</taxon>
        <taxon>Insecta</taxon>
        <taxon>Pterygota</taxon>
        <taxon>Neoptera</taxon>
        <taxon>Endopterygota</taxon>
        <taxon>Diptera</taxon>
        <taxon>Nematocera</taxon>
        <taxon>Chironomoidea</taxon>
        <taxon>Chironomidae</taxon>
        <taxon>Chironominae</taxon>
        <taxon>Polypedilum</taxon>
        <taxon>Polypedilum</taxon>
    </lineage>
</organism>
<dbReference type="Pfam" id="PF13855">
    <property type="entry name" value="LRR_8"/>
    <property type="match status" value="1"/>
</dbReference>
<evidence type="ECO:0000256" key="12">
    <source>
        <dbReference type="ARBA" id="ARBA00023303"/>
    </source>
</evidence>
<evidence type="ECO:0000256" key="13">
    <source>
        <dbReference type="SAM" id="Coils"/>
    </source>
</evidence>
<keyword evidence="16" id="KW-1185">Reference proteome</keyword>
<feature type="signal peptide" evidence="14">
    <location>
        <begin position="1"/>
        <end position="23"/>
    </location>
</feature>
<dbReference type="InterPro" id="IPR001611">
    <property type="entry name" value="Leu-rich_rpt"/>
</dbReference>
<evidence type="ECO:0000256" key="3">
    <source>
        <dbReference type="ARBA" id="ARBA00022475"/>
    </source>
</evidence>
<keyword evidence="10" id="KW-0472">Membrane</keyword>
<keyword evidence="4" id="KW-0433">Leucine-rich repeat</keyword>
<reference evidence="15" key="1">
    <citation type="submission" date="2021-03" db="EMBL/GenBank/DDBJ databases">
        <title>Chromosome level genome of the anhydrobiotic midge Polypedilum vanderplanki.</title>
        <authorList>
            <person name="Yoshida Y."/>
            <person name="Kikawada T."/>
            <person name="Gusev O."/>
        </authorList>
    </citation>
    <scope>NUCLEOTIDE SEQUENCE</scope>
    <source>
        <strain evidence="15">NIAS01</strain>
        <tissue evidence="15">Whole body or cell culture</tissue>
    </source>
</reference>
<accession>A0A9J6CD86</accession>
<dbReference type="InterPro" id="IPR032675">
    <property type="entry name" value="LRR_dom_sf"/>
</dbReference>
<evidence type="ECO:0000256" key="4">
    <source>
        <dbReference type="ARBA" id="ARBA00022614"/>
    </source>
</evidence>
<evidence type="ECO:0008006" key="17">
    <source>
        <dbReference type="Google" id="ProtNLM"/>
    </source>
</evidence>
<evidence type="ECO:0000313" key="16">
    <source>
        <dbReference type="Proteomes" id="UP001107558"/>
    </source>
</evidence>
<evidence type="ECO:0000256" key="2">
    <source>
        <dbReference type="ARBA" id="ARBA00022448"/>
    </source>
</evidence>
<keyword evidence="13" id="KW-0175">Coiled coil</keyword>
<evidence type="ECO:0000313" key="15">
    <source>
        <dbReference type="EMBL" id="KAG5680010.1"/>
    </source>
</evidence>
<gene>
    <name evidence="15" type="ORF">PVAND_009543</name>
</gene>
<evidence type="ECO:0000256" key="14">
    <source>
        <dbReference type="SAM" id="SignalP"/>
    </source>
</evidence>
<comment type="caution">
    <text evidence="15">The sequence shown here is derived from an EMBL/GenBank/DDBJ whole genome shotgun (WGS) entry which is preliminary data.</text>
</comment>
<keyword evidence="9" id="KW-0406">Ion transport</keyword>
<keyword evidence="8" id="KW-1133">Transmembrane helix</keyword>
<evidence type="ECO:0000256" key="11">
    <source>
        <dbReference type="ARBA" id="ARBA00023157"/>
    </source>
</evidence>
<dbReference type="PANTHER" id="PTHR46473:SF23">
    <property type="entry name" value="GH08155P"/>
    <property type="match status" value="1"/>
</dbReference>
<dbReference type="SUPFAM" id="SSF52058">
    <property type="entry name" value="L domain-like"/>
    <property type="match status" value="1"/>
</dbReference>
<keyword evidence="5" id="KW-0812">Transmembrane</keyword>
<dbReference type="GO" id="GO:0034220">
    <property type="term" value="P:monoatomic ion transmembrane transport"/>
    <property type="evidence" value="ECO:0007669"/>
    <property type="project" value="UniProtKB-KW"/>
</dbReference>
<keyword evidence="12" id="KW-0407">Ion channel</keyword>
<sequence length="354" mass="41022">MKFFVNFFISILIMSSIKIYVEAETIDCEYKEKIWTGLNKLIYYCDVKKLKIFSNGLKVKIDGASGQHLSDYSNNNQVKGIDIIGASNMKFFPSNIENVFSNLIVIRIAASKLIHITNEDLKPFTKLKYLFLQYNLIEIIPKNLFIHNQELEVISLYYNKIQHIEKNAFSHLKKLRVLDLSGNTCNSFGYAQTRNAVLDSVEKIEEGICQSDKYTTTTTTTTENPLKQEIEELRNQLNTKEKEIQKLSESNKQKEAKIGNLQQEIKNQKIEMENQKKDSENLKEECQKCTTINKNLNQILNKLDQKEENILNKLDQLIASSSSSFLNIDKKFDCVQELSEKEEELKILEFTINQ</sequence>
<evidence type="ECO:0000256" key="5">
    <source>
        <dbReference type="ARBA" id="ARBA00022692"/>
    </source>
</evidence>
<evidence type="ECO:0000256" key="9">
    <source>
        <dbReference type="ARBA" id="ARBA00023065"/>
    </source>
</evidence>
<dbReference type="EMBL" id="JADBJN010000001">
    <property type="protein sequence ID" value="KAG5680010.1"/>
    <property type="molecule type" value="Genomic_DNA"/>
</dbReference>
<dbReference type="GO" id="GO:0005886">
    <property type="term" value="C:plasma membrane"/>
    <property type="evidence" value="ECO:0007669"/>
    <property type="project" value="UniProtKB-SubCell"/>
</dbReference>
<evidence type="ECO:0000256" key="7">
    <source>
        <dbReference type="ARBA" id="ARBA00022737"/>
    </source>
</evidence>
<dbReference type="InterPro" id="IPR003591">
    <property type="entry name" value="Leu-rich_rpt_typical-subtyp"/>
</dbReference>
<evidence type="ECO:0000256" key="8">
    <source>
        <dbReference type="ARBA" id="ARBA00022989"/>
    </source>
</evidence>
<dbReference type="SMART" id="SM00369">
    <property type="entry name" value="LRR_TYP"/>
    <property type="match status" value="2"/>
</dbReference>
<evidence type="ECO:0000256" key="1">
    <source>
        <dbReference type="ARBA" id="ARBA00004162"/>
    </source>
</evidence>
<keyword evidence="11" id="KW-1015">Disulfide bond</keyword>
<name>A0A9J6CD86_POLVA</name>
<keyword evidence="6 14" id="KW-0732">Signal</keyword>
<comment type="subcellular location">
    <subcellularLocation>
        <location evidence="1">Cell membrane</location>
        <topology evidence="1">Single-pass membrane protein</topology>
    </subcellularLocation>
</comment>
<feature type="coiled-coil region" evidence="13">
    <location>
        <begin position="223"/>
        <end position="320"/>
    </location>
</feature>
<dbReference type="PANTHER" id="PTHR46473">
    <property type="entry name" value="GH08155P"/>
    <property type="match status" value="1"/>
</dbReference>
<dbReference type="Proteomes" id="UP001107558">
    <property type="component" value="Chromosome 1"/>
</dbReference>
<evidence type="ECO:0000256" key="10">
    <source>
        <dbReference type="ARBA" id="ARBA00023136"/>
    </source>
</evidence>
<dbReference type="AlphaFoldDB" id="A0A9J6CD86"/>
<dbReference type="InterPro" id="IPR051432">
    <property type="entry name" value="KCNMA1_auxiliary"/>
</dbReference>
<proteinExistence type="predicted"/>
<dbReference type="Gene3D" id="3.80.10.10">
    <property type="entry name" value="Ribonuclease Inhibitor"/>
    <property type="match status" value="1"/>
</dbReference>
<feature type="chain" id="PRO_5039902077" description="Leucine rich repeat protein" evidence="14">
    <location>
        <begin position="24"/>
        <end position="354"/>
    </location>
</feature>
<keyword evidence="3" id="KW-1003">Cell membrane</keyword>
<protein>
    <recommendedName>
        <fullName evidence="17">Leucine rich repeat protein</fullName>
    </recommendedName>
</protein>
<keyword evidence="7" id="KW-0677">Repeat</keyword>